<accession>A0A077ZKS8</accession>
<dbReference type="InterPro" id="IPR055510">
    <property type="entry name" value="DUF7083"/>
</dbReference>
<protein>
    <submittedName>
        <fullName evidence="2">Gag pol polyprotein</fullName>
    </submittedName>
</protein>
<dbReference type="Proteomes" id="UP000030665">
    <property type="component" value="Unassembled WGS sequence"/>
</dbReference>
<dbReference type="AlphaFoldDB" id="A0A077ZKS8"/>
<feature type="domain" description="DUF7083" evidence="1">
    <location>
        <begin position="13"/>
        <end position="94"/>
    </location>
</feature>
<proteinExistence type="predicted"/>
<evidence type="ECO:0000313" key="3">
    <source>
        <dbReference type="Proteomes" id="UP000030665"/>
    </source>
</evidence>
<dbReference type="STRING" id="36087.A0A077ZKS8"/>
<dbReference type="EMBL" id="HG807046">
    <property type="protein sequence ID" value="CDW60364.1"/>
    <property type="molecule type" value="Genomic_DNA"/>
</dbReference>
<dbReference type="OrthoDB" id="5833019at2759"/>
<organism evidence="2 3">
    <name type="scientific">Trichuris trichiura</name>
    <name type="common">Whipworm</name>
    <name type="synonym">Trichocephalus trichiurus</name>
    <dbReference type="NCBI Taxonomy" id="36087"/>
    <lineage>
        <taxon>Eukaryota</taxon>
        <taxon>Metazoa</taxon>
        <taxon>Ecdysozoa</taxon>
        <taxon>Nematoda</taxon>
        <taxon>Enoplea</taxon>
        <taxon>Dorylaimia</taxon>
        <taxon>Trichinellida</taxon>
        <taxon>Trichuridae</taxon>
        <taxon>Trichuris</taxon>
    </lineage>
</organism>
<gene>
    <name evidence="2" type="ORF">TTRE_0000873601</name>
</gene>
<dbReference type="Pfam" id="PF23309">
    <property type="entry name" value="DUF7083"/>
    <property type="match status" value="1"/>
</dbReference>
<reference evidence="2" key="1">
    <citation type="submission" date="2014-01" db="EMBL/GenBank/DDBJ databases">
        <authorList>
            <person name="Aslett M."/>
        </authorList>
    </citation>
    <scope>NUCLEOTIDE SEQUENCE</scope>
</reference>
<name>A0A077ZKS8_TRITR</name>
<reference evidence="2" key="2">
    <citation type="submission" date="2014-03" db="EMBL/GenBank/DDBJ databases">
        <title>The whipworm genome and dual-species transcriptomics of an intimate host-pathogen interaction.</title>
        <authorList>
            <person name="Foth B.J."/>
            <person name="Tsai I.J."/>
            <person name="Reid A.J."/>
            <person name="Bancroft A.J."/>
            <person name="Nichol S."/>
            <person name="Tracey A."/>
            <person name="Holroyd N."/>
            <person name="Cotton J.A."/>
            <person name="Stanley E.J."/>
            <person name="Zarowiecki M."/>
            <person name="Liu J.Z."/>
            <person name="Huckvale T."/>
            <person name="Cooper P.J."/>
            <person name="Grencis R.K."/>
            <person name="Berriman M."/>
        </authorList>
    </citation>
    <scope>NUCLEOTIDE SEQUENCE [LARGE SCALE GENOMIC DNA]</scope>
</reference>
<evidence type="ECO:0000259" key="1">
    <source>
        <dbReference type="Pfam" id="PF23309"/>
    </source>
</evidence>
<keyword evidence="3" id="KW-1185">Reference proteome</keyword>
<evidence type="ECO:0000313" key="2">
    <source>
        <dbReference type="EMBL" id="CDW60364.1"/>
    </source>
</evidence>
<sequence>MELLVSQQDTARTHITEFSYDVENGLTFESWFKRYEDIFKVDVASMPDDAGVRLLLQKLPAASHDNYAKYVLPKQPRDFTFKETVDPVTKVFASQSSLFNVRYHCLRLTKKLMDDIIVYTELVNQHYKRFRLKELSEEQFRCLILVRGLQSPSDADFRRRLLQMIERDPKSNVFDLVEEYQRLKSVKHDAGSVENVLTGAQAARANYAKREAKQPLLALWGMAFRTLLPFC</sequence>